<dbReference type="InterPro" id="IPR002938">
    <property type="entry name" value="FAD-bd"/>
</dbReference>
<dbReference type="Pfam" id="PF21274">
    <property type="entry name" value="Rng_hyd_C"/>
    <property type="match status" value="1"/>
</dbReference>
<dbReference type="Gene3D" id="3.40.30.120">
    <property type="match status" value="1"/>
</dbReference>
<dbReference type="PANTHER" id="PTHR43004">
    <property type="entry name" value="TRK SYSTEM POTASSIUM UPTAKE PROTEIN"/>
    <property type="match status" value="1"/>
</dbReference>
<protein>
    <recommendedName>
        <fullName evidence="4">FAD-binding domain-containing protein</fullName>
    </recommendedName>
</protein>
<keyword evidence="2" id="KW-0274">FAD</keyword>
<evidence type="ECO:0000313" key="5">
    <source>
        <dbReference type="EMBL" id="KAF2131451.1"/>
    </source>
</evidence>
<dbReference type="OrthoDB" id="2690153at2759"/>
<reference evidence="5" key="1">
    <citation type="journal article" date="2020" name="Stud. Mycol.">
        <title>101 Dothideomycetes genomes: a test case for predicting lifestyles and emergence of pathogens.</title>
        <authorList>
            <person name="Haridas S."/>
            <person name="Albert R."/>
            <person name="Binder M."/>
            <person name="Bloem J."/>
            <person name="Labutti K."/>
            <person name="Salamov A."/>
            <person name="Andreopoulos B."/>
            <person name="Baker S."/>
            <person name="Barry K."/>
            <person name="Bills G."/>
            <person name="Bluhm B."/>
            <person name="Cannon C."/>
            <person name="Castanera R."/>
            <person name="Culley D."/>
            <person name="Daum C."/>
            <person name="Ezra D."/>
            <person name="Gonzalez J."/>
            <person name="Henrissat B."/>
            <person name="Kuo A."/>
            <person name="Liang C."/>
            <person name="Lipzen A."/>
            <person name="Lutzoni F."/>
            <person name="Magnuson J."/>
            <person name="Mondo S."/>
            <person name="Nolan M."/>
            <person name="Ohm R."/>
            <person name="Pangilinan J."/>
            <person name="Park H.-J."/>
            <person name="Ramirez L."/>
            <person name="Alfaro M."/>
            <person name="Sun H."/>
            <person name="Tritt A."/>
            <person name="Yoshinaga Y."/>
            <person name="Zwiers L.-H."/>
            <person name="Turgeon B."/>
            <person name="Goodwin S."/>
            <person name="Spatafora J."/>
            <person name="Crous P."/>
            <person name="Grigoriev I."/>
        </authorList>
    </citation>
    <scope>NUCLEOTIDE SEQUENCE</scope>
    <source>
        <strain evidence="5">CBS 119687</strain>
    </source>
</reference>
<organism evidence="5 6">
    <name type="scientific">Dothidotthia symphoricarpi CBS 119687</name>
    <dbReference type="NCBI Taxonomy" id="1392245"/>
    <lineage>
        <taxon>Eukaryota</taxon>
        <taxon>Fungi</taxon>
        <taxon>Dikarya</taxon>
        <taxon>Ascomycota</taxon>
        <taxon>Pezizomycotina</taxon>
        <taxon>Dothideomycetes</taxon>
        <taxon>Pleosporomycetidae</taxon>
        <taxon>Pleosporales</taxon>
        <taxon>Dothidotthiaceae</taxon>
        <taxon>Dothidotthia</taxon>
    </lineage>
</organism>
<evidence type="ECO:0000256" key="3">
    <source>
        <dbReference type="ARBA" id="ARBA00023002"/>
    </source>
</evidence>
<dbReference type="InterPro" id="IPR050641">
    <property type="entry name" value="RIFMO-like"/>
</dbReference>
<keyword evidence="1" id="KW-0285">Flavoprotein</keyword>
<dbReference type="AlphaFoldDB" id="A0A6A6ALV4"/>
<proteinExistence type="predicted"/>
<feature type="domain" description="FAD-binding" evidence="4">
    <location>
        <begin position="1"/>
        <end position="346"/>
    </location>
</feature>
<dbReference type="EMBL" id="ML977502">
    <property type="protein sequence ID" value="KAF2131451.1"/>
    <property type="molecule type" value="Genomic_DNA"/>
</dbReference>
<evidence type="ECO:0000256" key="2">
    <source>
        <dbReference type="ARBA" id="ARBA00022827"/>
    </source>
</evidence>
<accession>A0A6A6ALV4</accession>
<dbReference type="GeneID" id="54403914"/>
<evidence type="ECO:0000256" key="1">
    <source>
        <dbReference type="ARBA" id="ARBA00022630"/>
    </source>
</evidence>
<name>A0A6A6ALV4_9PLEO</name>
<dbReference type="GO" id="GO:0016709">
    <property type="term" value="F:oxidoreductase activity, acting on paired donors, with incorporation or reduction of molecular oxygen, NAD(P)H as one donor, and incorporation of one atom of oxygen"/>
    <property type="evidence" value="ECO:0007669"/>
    <property type="project" value="UniProtKB-ARBA"/>
</dbReference>
<dbReference type="RefSeq" id="XP_033525838.1">
    <property type="nucleotide sequence ID" value="XM_033663482.1"/>
</dbReference>
<dbReference type="SUPFAM" id="SSF51905">
    <property type="entry name" value="FAD/NAD(P)-binding domain"/>
    <property type="match status" value="1"/>
</dbReference>
<evidence type="ECO:0000313" key="6">
    <source>
        <dbReference type="Proteomes" id="UP000799771"/>
    </source>
</evidence>
<dbReference type="InterPro" id="IPR036188">
    <property type="entry name" value="FAD/NAD-bd_sf"/>
</dbReference>
<dbReference type="Proteomes" id="UP000799771">
    <property type="component" value="Unassembled WGS sequence"/>
</dbReference>
<dbReference type="Pfam" id="PF01494">
    <property type="entry name" value="FAD_binding_3"/>
    <property type="match status" value="1"/>
</dbReference>
<gene>
    <name evidence="5" type="ORF">P153DRAFT_286624</name>
</gene>
<dbReference type="GO" id="GO:0071949">
    <property type="term" value="F:FAD binding"/>
    <property type="evidence" value="ECO:0007669"/>
    <property type="project" value="InterPro"/>
</dbReference>
<keyword evidence="6" id="KW-1185">Reference proteome</keyword>
<dbReference type="PRINTS" id="PR00420">
    <property type="entry name" value="RNGMNOXGNASE"/>
</dbReference>
<sequence length="584" mass="65220">MISSASSTADTPRAHLTNAAALECLRDLDTSLYEECLSLGFGGSKINNFRYCETMAGEEYARNLAWGNGKRKSDYELVSPCHYMDFPQNLLEPLLVKWATTRGWSMRFDTRLVSFTEEVGDNGKGEDDSKRNITATVMDQFTGLEYTIRTRYMFGADGGRSTIAKQLDLPFTTLPGGGFAYNILLRADIAHLMQHREGNLHMCMRLEKDYPFITTARMVKPWYEWMFVVLPKGPTAPIPKRSTDEWKEIVQDLIGDKSVDVKILNVSGWAINETSADVISKGNVFCLGDAVHRHPPTLGLGSNTCIQDSFNLSWKIYLVLSGLADPSLLSTYNSERQPVGEHLVKESNEILRKHAGVWGALGVQPYGASEAERKRAREVLKENSQEGKERRKVLMDSVRTMHRETHGLGTAMAQLYSSPAIYPHDELEPFQPGIQETQDPAQYYEPSTYPGRRLPHVWLGTNIPSAPRSTLDVAGKGKFALFTGIGGEGWGVAAETIKKDLGVDITMVNVGIGLEWEDVYLDWDEKRGVEEDGCVLVRPDYFVAWRAQSSGDEVARLTRVMCSVLGLAESESAKYDRSDIEGRE</sequence>
<dbReference type="PANTHER" id="PTHR43004:SF8">
    <property type="entry name" value="FAD-BINDING DOMAIN-CONTAINING PROTEIN-RELATED"/>
    <property type="match status" value="1"/>
</dbReference>
<dbReference type="Gene3D" id="3.30.9.10">
    <property type="entry name" value="D-Amino Acid Oxidase, subunit A, domain 2"/>
    <property type="match status" value="1"/>
</dbReference>
<keyword evidence="3" id="KW-0560">Oxidoreductase</keyword>
<dbReference type="Gene3D" id="3.50.50.60">
    <property type="entry name" value="FAD/NAD(P)-binding domain"/>
    <property type="match status" value="1"/>
</dbReference>
<evidence type="ECO:0000259" key="4">
    <source>
        <dbReference type="Pfam" id="PF01494"/>
    </source>
</evidence>